<dbReference type="Pfam" id="PF00206">
    <property type="entry name" value="Lyase_1"/>
    <property type="match status" value="1"/>
</dbReference>
<dbReference type="PRINTS" id="PR00145">
    <property type="entry name" value="ARGSUCLYASE"/>
</dbReference>
<dbReference type="SUPFAM" id="SSF48557">
    <property type="entry name" value="L-aspartase-like"/>
    <property type="match status" value="1"/>
</dbReference>
<dbReference type="PANTHER" id="PTHR43172">
    <property type="entry name" value="ADENYLOSUCCINATE LYASE"/>
    <property type="match status" value="1"/>
</dbReference>
<dbReference type="InterPro" id="IPR000362">
    <property type="entry name" value="Fumarate_lyase_fam"/>
</dbReference>
<dbReference type="EMBL" id="CAEZZY010000013">
    <property type="protein sequence ID" value="CAB4772320.1"/>
    <property type="molecule type" value="Genomic_DNA"/>
</dbReference>
<dbReference type="GO" id="GO:0003824">
    <property type="term" value="F:catalytic activity"/>
    <property type="evidence" value="ECO:0007669"/>
    <property type="project" value="InterPro"/>
</dbReference>
<proteinExistence type="inferred from homology"/>
<reference evidence="3" key="1">
    <citation type="submission" date="2020-05" db="EMBL/GenBank/DDBJ databases">
        <authorList>
            <person name="Chiriac C."/>
            <person name="Salcher M."/>
            <person name="Ghai R."/>
            <person name="Kavagutti S V."/>
        </authorList>
    </citation>
    <scope>NUCLEOTIDE SEQUENCE</scope>
</reference>
<gene>
    <name evidence="3" type="ORF">UFOPK2928_00228</name>
    <name evidence="4" type="ORF">UFOPK4010_00448</name>
</gene>
<dbReference type="Gene3D" id="1.20.200.10">
    <property type="entry name" value="Fumarase/aspartase (Central domain)"/>
    <property type="match status" value="1"/>
</dbReference>
<dbReference type="PANTHER" id="PTHR43172:SF2">
    <property type="entry name" value="ADENYLOSUCCINATE LYASE C-TERMINAL DOMAIN-CONTAINING PROTEIN"/>
    <property type="match status" value="1"/>
</dbReference>
<feature type="domain" description="Adenylosuccinate lyase C-terminal" evidence="2">
    <location>
        <begin position="363"/>
        <end position="439"/>
    </location>
</feature>
<dbReference type="InterPro" id="IPR022761">
    <property type="entry name" value="Fumarate_lyase_N"/>
</dbReference>
<dbReference type="AlphaFoldDB" id="A0A6J6VJM8"/>
<evidence type="ECO:0000313" key="3">
    <source>
        <dbReference type="EMBL" id="CAB4772320.1"/>
    </source>
</evidence>
<evidence type="ECO:0000259" key="2">
    <source>
        <dbReference type="SMART" id="SM00998"/>
    </source>
</evidence>
<dbReference type="EMBL" id="CAFBOU010000024">
    <property type="protein sequence ID" value="CAB4988581.1"/>
    <property type="molecule type" value="Genomic_DNA"/>
</dbReference>
<dbReference type="Gene3D" id="1.10.40.30">
    <property type="entry name" value="Fumarase/aspartase (C-terminal domain)"/>
    <property type="match status" value="1"/>
</dbReference>
<organism evidence="3">
    <name type="scientific">freshwater metagenome</name>
    <dbReference type="NCBI Taxonomy" id="449393"/>
    <lineage>
        <taxon>unclassified sequences</taxon>
        <taxon>metagenomes</taxon>
        <taxon>ecological metagenomes</taxon>
    </lineage>
</organism>
<evidence type="ECO:0000313" key="4">
    <source>
        <dbReference type="EMBL" id="CAB4988581.1"/>
    </source>
</evidence>
<dbReference type="CDD" id="cd01597">
    <property type="entry name" value="pCLME"/>
    <property type="match status" value="1"/>
</dbReference>
<name>A0A6J6VJM8_9ZZZZ</name>
<protein>
    <submittedName>
        <fullName evidence="3">Unannotated protein</fullName>
    </submittedName>
</protein>
<sequence>MSEQPTNLLDWLYQDKAAGDIFSLSATYRNWIAVEIALAQSQCAKGVISKKELELIEQLSQAEMPDMANFRESALNVGYPIISLLTHLNSQLHADARGVLHVGATTQDIMDTAVALQVRQAGSLLLTHVDQLGEALKTLVVKHAETIMPGRTHAQHAVPTTFGLKCAIYLSEIDRHRTRIRTSVSEASRISLYGAAGTSAAMGIHSNEIRRDMAKRLGLIDEIVPWHVSRDRLIEVSNHCANLCVTLVRMAREIIDLSRNEIDEVYEPGGHHKGASSTMPQKRNPVMSEAIIGLGLQAIGQGQMMFRAGESGHERAAGEWQLEWKALPEVFINSITATRVTVEMIAGLGVNAERMRENIKIHNGSIMSEAYMIELSRSLGREKAHDAVHEASRISSAEDISLEDSLIRVLPEVKTIIAKWPLSATDYIGNSKLICAQVIDQWNKD</sequence>
<dbReference type="PRINTS" id="PR00149">
    <property type="entry name" value="FUMRATELYASE"/>
</dbReference>
<dbReference type="InterPro" id="IPR019468">
    <property type="entry name" value="AdenyloSucc_lyase_C"/>
</dbReference>
<evidence type="ECO:0000256" key="1">
    <source>
        <dbReference type="ARBA" id="ARBA00034772"/>
    </source>
</evidence>
<dbReference type="InterPro" id="IPR008948">
    <property type="entry name" value="L-Aspartase-like"/>
</dbReference>
<comment type="similarity">
    <text evidence="1">Belongs to the class-II fumarase/aspartase family.</text>
</comment>
<accession>A0A6J6VJM8</accession>
<dbReference type="SMART" id="SM00998">
    <property type="entry name" value="ADSL_C"/>
    <property type="match status" value="1"/>
</dbReference>